<dbReference type="PIRSF" id="PIRSF003095">
    <property type="entry name" value="Trigger_factor"/>
    <property type="match status" value="1"/>
</dbReference>
<evidence type="ECO:0000256" key="3">
    <source>
        <dbReference type="ARBA" id="ARBA00013194"/>
    </source>
</evidence>
<evidence type="ECO:0000256" key="7">
    <source>
        <dbReference type="ARBA" id="ARBA00023186"/>
    </source>
</evidence>
<evidence type="ECO:0000256" key="6">
    <source>
        <dbReference type="ARBA" id="ARBA00023110"/>
    </source>
</evidence>
<evidence type="ECO:0000256" key="8">
    <source>
        <dbReference type="ARBA" id="ARBA00023235"/>
    </source>
</evidence>
<comment type="subcellular location">
    <subcellularLocation>
        <location evidence="11">Cytoplasm</location>
    </subcellularLocation>
    <text evidence="11">About half TF is bound to the ribosome near the polypeptide exit tunnel while the other half is free in the cytoplasm.</text>
</comment>
<evidence type="ECO:0000256" key="10">
    <source>
        <dbReference type="ARBA" id="ARBA00029986"/>
    </source>
</evidence>
<dbReference type="GO" id="GO:0043335">
    <property type="term" value="P:protein unfolding"/>
    <property type="evidence" value="ECO:0007669"/>
    <property type="project" value="TreeGrafter"/>
</dbReference>
<feature type="domain" description="PPIase FKBP-type" evidence="15">
    <location>
        <begin position="161"/>
        <end position="246"/>
    </location>
</feature>
<organism evidence="16 17">
    <name type="scientific">Spiribacter salinus</name>
    <dbReference type="NCBI Taxonomy" id="1335746"/>
    <lineage>
        <taxon>Bacteria</taxon>
        <taxon>Pseudomonadati</taxon>
        <taxon>Pseudomonadota</taxon>
        <taxon>Gammaproteobacteria</taxon>
        <taxon>Chromatiales</taxon>
        <taxon>Ectothiorhodospiraceae</taxon>
        <taxon>Spiribacter</taxon>
    </lineage>
</organism>
<dbReference type="GO" id="GO:0051301">
    <property type="term" value="P:cell division"/>
    <property type="evidence" value="ECO:0007669"/>
    <property type="project" value="UniProtKB-KW"/>
</dbReference>
<dbReference type="GO" id="GO:0044183">
    <property type="term" value="F:protein folding chaperone"/>
    <property type="evidence" value="ECO:0007669"/>
    <property type="project" value="TreeGrafter"/>
</dbReference>
<comment type="caution">
    <text evidence="16">The sequence shown here is derived from an EMBL/GenBank/DDBJ whole genome shotgun (WGS) entry which is preliminary data.</text>
</comment>
<evidence type="ECO:0000259" key="15">
    <source>
        <dbReference type="PROSITE" id="PS50059"/>
    </source>
</evidence>
<evidence type="ECO:0000313" key="16">
    <source>
        <dbReference type="EMBL" id="TQE99697.1"/>
    </source>
</evidence>
<dbReference type="EMBL" id="VIFK01000044">
    <property type="protein sequence ID" value="TQE99697.1"/>
    <property type="molecule type" value="Genomic_DNA"/>
</dbReference>
<evidence type="ECO:0000256" key="13">
    <source>
        <dbReference type="RuleBase" id="RU003914"/>
    </source>
</evidence>
<evidence type="ECO:0000256" key="4">
    <source>
        <dbReference type="ARBA" id="ARBA00016902"/>
    </source>
</evidence>
<sequence>MQVTVETAEGLERKIRVQVPAARVDDEVQKRLKQMAGNIRLDGFRPGKVPMKVVEQRYGGQVRQEVLNEVVQQSYGEALQQEDLRPAGAPSVNLVQGMTEGDVEFEASFEVMPEFQVADVTGMKLERPTAEVTDADIDNVLEDLRKQRATYNEADKAAAEGDQVVIDFHGTVEGEEFEGNQGEDTPVTIGGNQMPPEFEEGLKGMRAGETKDIEYTFPENFPTESIAGKTAVFHTTVKSVQEPEYPPLDDSLAEAVGVQEGGLEALRNLIRTNLEREVERAQKARLKEQVTDGLAKANDIELPRALVDGEIEALQQQMRQRLQQQMGDQAEGMDLPANIFEEQARRRVTLGLVMNKLIADNNIQVDQDRVRERLQEMASGHHNPQELIQQYAQNREMMQSLEVNVLEDQVIDWVAEQAQIEDKPTDLETLLNPQQAQGEAEEAAGAEGEASSTDEANKEG</sequence>
<evidence type="ECO:0000256" key="5">
    <source>
        <dbReference type="ARBA" id="ARBA00022618"/>
    </source>
</evidence>
<dbReference type="InterPro" id="IPR037041">
    <property type="entry name" value="Trigger_fac_C_sf"/>
</dbReference>
<gene>
    <name evidence="11" type="primary">tig</name>
    <name evidence="16" type="ORF">FKY71_07275</name>
</gene>
<dbReference type="Gene3D" id="1.10.3120.10">
    <property type="entry name" value="Trigger factor, C-terminal domain"/>
    <property type="match status" value="1"/>
</dbReference>
<dbReference type="GO" id="GO:0051083">
    <property type="term" value="P:'de novo' cotranslational protein folding"/>
    <property type="evidence" value="ECO:0007669"/>
    <property type="project" value="TreeGrafter"/>
</dbReference>
<dbReference type="GO" id="GO:0005737">
    <property type="term" value="C:cytoplasm"/>
    <property type="evidence" value="ECO:0007669"/>
    <property type="project" value="UniProtKB-SubCell"/>
</dbReference>
<keyword evidence="11" id="KW-0963">Cytoplasm</keyword>
<evidence type="ECO:0000256" key="14">
    <source>
        <dbReference type="SAM" id="MobiDB-lite"/>
    </source>
</evidence>
<dbReference type="Proteomes" id="UP000315400">
    <property type="component" value="Unassembled WGS sequence"/>
</dbReference>
<evidence type="ECO:0000256" key="1">
    <source>
        <dbReference type="ARBA" id="ARBA00000971"/>
    </source>
</evidence>
<evidence type="ECO:0000256" key="2">
    <source>
        <dbReference type="ARBA" id="ARBA00005464"/>
    </source>
</evidence>
<dbReference type="AlphaFoldDB" id="A0A540VSG2"/>
<dbReference type="SUPFAM" id="SSF109998">
    <property type="entry name" value="Triger factor/SurA peptide-binding domain-like"/>
    <property type="match status" value="1"/>
</dbReference>
<evidence type="ECO:0000256" key="9">
    <source>
        <dbReference type="ARBA" id="ARBA00023306"/>
    </source>
</evidence>
<dbReference type="InterPro" id="IPR027304">
    <property type="entry name" value="Trigger_fact/SurA_dom_sf"/>
</dbReference>
<feature type="region of interest" description="Disordered" evidence="14">
    <location>
        <begin position="424"/>
        <end position="460"/>
    </location>
</feature>
<dbReference type="HAMAP" id="MF_00303">
    <property type="entry name" value="Trigger_factor_Tig"/>
    <property type="match status" value="1"/>
</dbReference>
<keyword evidence="8 11" id="KW-0413">Isomerase</keyword>
<dbReference type="NCBIfam" id="TIGR00115">
    <property type="entry name" value="tig"/>
    <property type="match status" value="1"/>
</dbReference>
<dbReference type="GO" id="GO:0003755">
    <property type="term" value="F:peptidyl-prolyl cis-trans isomerase activity"/>
    <property type="evidence" value="ECO:0007669"/>
    <property type="project" value="UniProtKB-UniRule"/>
</dbReference>
<dbReference type="InterPro" id="IPR008881">
    <property type="entry name" value="Trigger_fac_ribosome-bd_bac"/>
</dbReference>
<protein>
    <recommendedName>
        <fullName evidence="4 11">Trigger factor</fullName>
        <shortName evidence="11">TF</shortName>
        <ecNumber evidence="3 11">5.2.1.8</ecNumber>
    </recommendedName>
    <alternativeName>
        <fullName evidence="10 11">PPIase</fullName>
    </alternativeName>
</protein>
<dbReference type="PROSITE" id="PS50059">
    <property type="entry name" value="FKBP_PPIASE"/>
    <property type="match status" value="1"/>
</dbReference>
<reference evidence="16 17" key="1">
    <citation type="submission" date="2019-06" db="EMBL/GenBank/DDBJ databases">
        <title>Metagenome assembled Genome of Spiribacter salinus SL48-SHIP from the microbial mat of Salt Lake 48 (Novosibirsk region, Russia).</title>
        <authorList>
            <person name="Shipova A."/>
            <person name="Rozanov A.S."/>
            <person name="Bryanskaya A.V."/>
            <person name="Peltek S.E."/>
        </authorList>
    </citation>
    <scope>NUCLEOTIDE SEQUENCE [LARGE SCALE GENOMIC DNA]</scope>
    <source>
        <strain evidence="16">SL48-SHIP-2</strain>
    </source>
</reference>
<dbReference type="GO" id="GO:0015031">
    <property type="term" value="P:protein transport"/>
    <property type="evidence" value="ECO:0007669"/>
    <property type="project" value="UniProtKB-UniRule"/>
</dbReference>
<dbReference type="FunFam" id="3.10.50.40:FF:000001">
    <property type="entry name" value="Trigger factor"/>
    <property type="match status" value="1"/>
</dbReference>
<comment type="function">
    <text evidence="11">Involved in protein export. Acts as a chaperone by maintaining the newly synthesized protein in an open conformation. Functions as a peptidyl-prolyl cis-trans isomerase.</text>
</comment>
<keyword evidence="7 11" id="KW-0143">Chaperone</keyword>
<dbReference type="Pfam" id="PF00254">
    <property type="entry name" value="FKBP_C"/>
    <property type="match status" value="1"/>
</dbReference>
<keyword evidence="6 11" id="KW-0697">Rotamase</keyword>
<dbReference type="InterPro" id="IPR008880">
    <property type="entry name" value="Trigger_fac_C"/>
</dbReference>
<dbReference type="PANTHER" id="PTHR30560">
    <property type="entry name" value="TRIGGER FACTOR CHAPERONE AND PEPTIDYL-PROLYL CIS/TRANS ISOMERASE"/>
    <property type="match status" value="1"/>
</dbReference>
<dbReference type="Gene3D" id="3.30.70.1050">
    <property type="entry name" value="Trigger factor ribosome-binding domain"/>
    <property type="match status" value="1"/>
</dbReference>
<dbReference type="GO" id="GO:0043022">
    <property type="term" value="F:ribosome binding"/>
    <property type="evidence" value="ECO:0007669"/>
    <property type="project" value="TreeGrafter"/>
</dbReference>
<name>A0A540VSG2_9GAMM</name>
<evidence type="ECO:0000313" key="17">
    <source>
        <dbReference type="Proteomes" id="UP000315400"/>
    </source>
</evidence>
<proteinExistence type="inferred from homology"/>
<comment type="catalytic activity">
    <reaction evidence="1 11 12">
        <text>[protein]-peptidylproline (omega=180) = [protein]-peptidylproline (omega=0)</text>
        <dbReference type="Rhea" id="RHEA:16237"/>
        <dbReference type="Rhea" id="RHEA-COMP:10747"/>
        <dbReference type="Rhea" id="RHEA-COMP:10748"/>
        <dbReference type="ChEBI" id="CHEBI:83833"/>
        <dbReference type="ChEBI" id="CHEBI:83834"/>
        <dbReference type="EC" id="5.2.1.8"/>
    </reaction>
</comment>
<dbReference type="Pfam" id="PF05697">
    <property type="entry name" value="Trigger_N"/>
    <property type="match status" value="1"/>
</dbReference>
<dbReference type="EC" id="5.2.1.8" evidence="3 11"/>
<dbReference type="InterPro" id="IPR005215">
    <property type="entry name" value="Trig_fac"/>
</dbReference>
<dbReference type="InterPro" id="IPR046357">
    <property type="entry name" value="PPIase_dom_sf"/>
</dbReference>
<dbReference type="InterPro" id="IPR001179">
    <property type="entry name" value="PPIase_FKBP_dom"/>
</dbReference>
<accession>A0A540VSG2</accession>
<dbReference type="InterPro" id="IPR036611">
    <property type="entry name" value="Trigger_fac_ribosome-bd_sf"/>
</dbReference>
<dbReference type="SUPFAM" id="SSF102735">
    <property type="entry name" value="Trigger factor ribosome-binding domain"/>
    <property type="match status" value="1"/>
</dbReference>
<evidence type="ECO:0000256" key="11">
    <source>
        <dbReference type="HAMAP-Rule" id="MF_00303"/>
    </source>
</evidence>
<dbReference type="Gene3D" id="3.10.50.40">
    <property type="match status" value="1"/>
</dbReference>
<keyword evidence="5 11" id="KW-0132">Cell division</keyword>
<evidence type="ECO:0000256" key="12">
    <source>
        <dbReference type="PROSITE-ProRule" id="PRU00277"/>
    </source>
</evidence>
<comment type="domain">
    <text evidence="11">Consists of 3 domains; the N-terminus binds the ribosome, the middle domain has PPIase activity, while the C-terminus has intrinsic chaperone activity on its own.</text>
</comment>
<dbReference type="PANTHER" id="PTHR30560:SF3">
    <property type="entry name" value="TRIGGER FACTOR-LIKE PROTEIN TIG, CHLOROPLASTIC"/>
    <property type="match status" value="1"/>
</dbReference>
<keyword evidence="9 11" id="KW-0131">Cell cycle</keyword>
<comment type="similarity">
    <text evidence="2 11 13">Belongs to the FKBP-type PPIase family. Tig subfamily.</text>
</comment>
<dbReference type="Pfam" id="PF05698">
    <property type="entry name" value="Trigger_C"/>
    <property type="match status" value="1"/>
</dbReference>
<dbReference type="SUPFAM" id="SSF54534">
    <property type="entry name" value="FKBP-like"/>
    <property type="match status" value="1"/>
</dbReference>